<evidence type="ECO:0000259" key="4">
    <source>
        <dbReference type="Pfam" id="PF13193"/>
    </source>
</evidence>
<feature type="domain" description="AMP-dependent synthetase/ligase" evidence="3">
    <location>
        <begin position="56"/>
        <end position="444"/>
    </location>
</feature>
<feature type="domain" description="AMP-binding enzyme C-terminal" evidence="4">
    <location>
        <begin position="498"/>
        <end position="574"/>
    </location>
</feature>
<dbReference type="InterPro" id="IPR000873">
    <property type="entry name" value="AMP-dep_synth/lig_dom"/>
</dbReference>
<dbReference type="Pfam" id="PF13193">
    <property type="entry name" value="AMP-binding_C"/>
    <property type="match status" value="1"/>
</dbReference>
<dbReference type="GO" id="GO:0016405">
    <property type="term" value="F:CoA-ligase activity"/>
    <property type="evidence" value="ECO:0007669"/>
    <property type="project" value="TreeGrafter"/>
</dbReference>
<accession>W9YFP6</accession>
<sequence>MTPSTSIDTTNSTVVESPYSLDIEPTDVVSFVFSSGTASSRQKPQYFDTGRPSECFSLGQAETYVKQIGQGLQSLGLQPDDKVLVFSRNRLFFPVVLWGILAAGCVFTAASPSASVSELEYQLRDSQAKMLLTSPDSASVALDAAARLGLSRDKIYLFCDVDEDLSKYPPAVLQLRPWTDFWHRKEETSSWSWKRITTLEEATSTTAILNYSSGTTGFPKGVEISHYNVISNSAQLLHKRNLDPTTTQGRARVARLQTSGERWLAPLPMYHAFGQMYYCINAARQQAKVFIMARFDLSQYLLYLDIYRITFMTSVPTIMTMLTKHARPDTYNLHAVEMVTSGSAPLSPELARKFEQMYLRRGVQVKQGWGLTETTCSITGFAPDDVDDGRSIGWLNPNCRAKIVPLPDQDRDRDFAASTPSGLTATPNTGEIWVSGPNVMKGYYRKPRETAEVIVVEDGIRWLRTGDVGYIDKRGCLYIVDRLKELIKVKGLQVAPAELELALVSHPDVAEAAVVGAKINGAEYPRAFVVRRAGSVTVTEQELIDLIKQRFAPHKWLTGGVFFIDAIPRTGSGKVMRRHLQPGTGAGSQASLASVSQSPSRQSKL</sequence>
<reference evidence="5 6" key="1">
    <citation type="submission" date="2013-03" db="EMBL/GenBank/DDBJ databases">
        <title>The Genome Sequence of Capronia epimyces CBS 606.96.</title>
        <authorList>
            <consortium name="The Broad Institute Genomics Platform"/>
            <person name="Cuomo C."/>
            <person name="de Hoog S."/>
            <person name="Gorbushina A."/>
            <person name="Walker B."/>
            <person name="Young S.K."/>
            <person name="Zeng Q."/>
            <person name="Gargeya S."/>
            <person name="Fitzgerald M."/>
            <person name="Haas B."/>
            <person name="Abouelleil A."/>
            <person name="Allen A.W."/>
            <person name="Alvarado L."/>
            <person name="Arachchi H.M."/>
            <person name="Berlin A.M."/>
            <person name="Chapman S.B."/>
            <person name="Gainer-Dewar J."/>
            <person name="Goldberg J."/>
            <person name="Griggs A."/>
            <person name="Gujja S."/>
            <person name="Hansen M."/>
            <person name="Howarth C."/>
            <person name="Imamovic A."/>
            <person name="Ireland A."/>
            <person name="Larimer J."/>
            <person name="McCowan C."/>
            <person name="Murphy C."/>
            <person name="Pearson M."/>
            <person name="Poon T.W."/>
            <person name="Priest M."/>
            <person name="Roberts A."/>
            <person name="Saif S."/>
            <person name="Shea T."/>
            <person name="Sisk P."/>
            <person name="Sykes S."/>
            <person name="Wortman J."/>
            <person name="Nusbaum C."/>
            <person name="Birren B."/>
        </authorList>
    </citation>
    <scope>NUCLEOTIDE SEQUENCE [LARGE SCALE GENOMIC DNA]</scope>
    <source>
        <strain evidence="5 6">CBS 606.96</strain>
    </source>
</reference>
<dbReference type="RefSeq" id="XP_007728607.1">
    <property type="nucleotide sequence ID" value="XM_007730417.1"/>
</dbReference>
<dbReference type="EMBL" id="AMGY01000001">
    <property type="protein sequence ID" value="EXJ91717.1"/>
    <property type="molecule type" value="Genomic_DNA"/>
</dbReference>
<dbReference type="eggNOG" id="KOG1176">
    <property type="taxonomic scope" value="Eukaryota"/>
</dbReference>
<proteinExistence type="predicted"/>
<feature type="region of interest" description="Disordered" evidence="1">
    <location>
        <begin position="581"/>
        <end position="605"/>
    </location>
</feature>
<feature type="transmembrane region" description="Helical" evidence="2">
    <location>
        <begin position="91"/>
        <end position="110"/>
    </location>
</feature>
<name>W9YFP6_9EURO</name>
<dbReference type="HOGENOM" id="CLU_000022_59_2_1"/>
<keyword evidence="2" id="KW-1133">Transmembrane helix</keyword>
<organism evidence="5 6">
    <name type="scientific">Capronia epimyces CBS 606.96</name>
    <dbReference type="NCBI Taxonomy" id="1182542"/>
    <lineage>
        <taxon>Eukaryota</taxon>
        <taxon>Fungi</taxon>
        <taxon>Dikarya</taxon>
        <taxon>Ascomycota</taxon>
        <taxon>Pezizomycotina</taxon>
        <taxon>Eurotiomycetes</taxon>
        <taxon>Chaetothyriomycetidae</taxon>
        <taxon>Chaetothyriales</taxon>
        <taxon>Herpotrichiellaceae</taxon>
        <taxon>Capronia</taxon>
    </lineage>
</organism>
<dbReference type="Pfam" id="PF00501">
    <property type="entry name" value="AMP-binding"/>
    <property type="match status" value="1"/>
</dbReference>
<dbReference type="InterPro" id="IPR020845">
    <property type="entry name" value="AMP-binding_CS"/>
</dbReference>
<dbReference type="Gene3D" id="3.30.300.30">
    <property type="match status" value="1"/>
</dbReference>
<dbReference type="CDD" id="cd05911">
    <property type="entry name" value="Firefly_Luc_like"/>
    <property type="match status" value="1"/>
</dbReference>
<gene>
    <name evidence="5" type="ORF">A1O3_00267</name>
</gene>
<keyword evidence="2" id="KW-0472">Membrane</keyword>
<evidence type="ECO:0000313" key="5">
    <source>
        <dbReference type="EMBL" id="EXJ91717.1"/>
    </source>
</evidence>
<dbReference type="InterPro" id="IPR042099">
    <property type="entry name" value="ANL_N_sf"/>
</dbReference>
<dbReference type="PANTHER" id="PTHR24096">
    <property type="entry name" value="LONG-CHAIN-FATTY-ACID--COA LIGASE"/>
    <property type="match status" value="1"/>
</dbReference>
<feature type="compositionally biased region" description="Polar residues" evidence="1">
    <location>
        <begin position="587"/>
        <end position="605"/>
    </location>
</feature>
<protein>
    <recommendedName>
        <fullName evidence="7">4-coumarate-CoA ligase</fullName>
    </recommendedName>
</protein>
<evidence type="ECO:0000256" key="1">
    <source>
        <dbReference type="SAM" id="MobiDB-lite"/>
    </source>
</evidence>
<dbReference type="GeneID" id="19164407"/>
<dbReference type="InterPro" id="IPR025110">
    <property type="entry name" value="AMP-bd_C"/>
</dbReference>
<dbReference type="OrthoDB" id="6509636at2759"/>
<dbReference type="SUPFAM" id="SSF56801">
    <property type="entry name" value="Acetyl-CoA synthetase-like"/>
    <property type="match status" value="1"/>
</dbReference>
<evidence type="ECO:0008006" key="7">
    <source>
        <dbReference type="Google" id="ProtNLM"/>
    </source>
</evidence>
<keyword evidence="6" id="KW-1185">Reference proteome</keyword>
<evidence type="ECO:0000256" key="2">
    <source>
        <dbReference type="SAM" id="Phobius"/>
    </source>
</evidence>
<dbReference type="STRING" id="1182542.W9YFP6"/>
<dbReference type="PROSITE" id="PS00455">
    <property type="entry name" value="AMP_BINDING"/>
    <property type="match status" value="1"/>
</dbReference>
<keyword evidence="2" id="KW-0812">Transmembrane</keyword>
<dbReference type="AlphaFoldDB" id="W9YFP6"/>
<comment type="caution">
    <text evidence="5">The sequence shown here is derived from an EMBL/GenBank/DDBJ whole genome shotgun (WGS) entry which is preliminary data.</text>
</comment>
<dbReference type="Proteomes" id="UP000019478">
    <property type="component" value="Unassembled WGS sequence"/>
</dbReference>
<evidence type="ECO:0000313" key="6">
    <source>
        <dbReference type="Proteomes" id="UP000019478"/>
    </source>
</evidence>
<dbReference type="InterPro" id="IPR045851">
    <property type="entry name" value="AMP-bd_C_sf"/>
</dbReference>
<evidence type="ECO:0000259" key="3">
    <source>
        <dbReference type="Pfam" id="PF00501"/>
    </source>
</evidence>
<dbReference type="PANTHER" id="PTHR24096:SF424">
    <property type="entry name" value="ACETYL-COA SYNTHETASE-LIKE PROTEIN-RELATED"/>
    <property type="match status" value="1"/>
</dbReference>
<dbReference type="Gene3D" id="3.40.50.12780">
    <property type="entry name" value="N-terminal domain of ligase-like"/>
    <property type="match status" value="1"/>
</dbReference>